<dbReference type="InterPro" id="IPR041424">
    <property type="entry name" value="CinA_KH"/>
</dbReference>
<comment type="similarity">
    <text evidence="1">Belongs to the CinA family.</text>
</comment>
<evidence type="ECO:0000259" key="2">
    <source>
        <dbReference type="SMART" id="SM00852"/>
    </source>
</evidence>
<dbReference type="EMBL" id="VGLS01000068">
    <property type="protein sequence ID" value="MBM3222901.1"/>
    <property type="molecule type" value="Genomic_DNA"/>
</dbReference>
<dbReference type="Gene3D" id="3.40.980.10">
    <property type="entry name" value="MoaB/Mog-like domain"/>
    <property type="match status" value="1"/>
</dbReference>
<evidence type="ECO:0000313" key="3">
    <source>
        <dbReference type="EMBL" id="MBM3222901.1"/>
    </source>
</evidence>
<dbReference type="AlphaFoldDB" id="A0A938B1B5"/>
<dbReference type="HAMAP" id="MF_00226_B">
    <property type="entry name" value="CinA_B"/>
    <property type="match status" value="1"/>
</dbReference>
<dbReference type="SUPFAM" id="SSF53218">
    <property type="entry name" value="Molybdenum cofactor biosynthesis proteins"/>
    <property type="match status" value="1"/>
</dbReference>
<dbReference type="Gene3D" id="3.90.950.20">
    <property type="entry name" value="CinA-like"/>
    <property type="match status" value="1"/>
</dbReference>
<dbReference type="Pfam" id="PF00994">
    <property type="entry name" value="MoCF_biosynth"/>
    <property type="match status" value="1"/>
</dbReference>
<comment type="caution">
    <text evidence="3">The sequence shown here is derived from an EMBL/GenBank/DDBJ whole genome shotgun (WGS) entry which is preliminary data.</text>
</comment>
<dbReference type="CDD" id="cd00885">
    <property type="entry name" value="cinA"/>
    <property type="match status" value="1"/>
</dbReference>
<dbReference type="InterPro" id="IPR036425">
    <property type="entry name" value="MoaB/Mog-like_dom_sf"/>
</dbReference>
<dbReference type="Pfam" id="PF02464">
    <property type="entry name" value="CinA"/>
    <property type="match status" value="1"/>
</dbReference>
<reference evidence="3" key="1">
    <citation type="submission" date="2019-03" db="EMBL/GenBank/DDBJ databases">
        <title>Lake Tanganyika Metagenome-Assembled Genomes (MAGs).</title>
        <authorList>
            <person name="Tran P."/>
        </authorList>
    </citation>
    <scope>NUCLEOTIDE SEQUENCE</scope>
    <source>
        <strain evidence="3">K_DeepCast_65m_m2_066</strain>
    </source>
</reference>
<dbReference type="Proteomes" id="UP000712673">
    <property type="component" value="Unassembled WGS sequence"/>
</dbReference>
<sequence length="417" mass="44997">MTRERFVKAEIFAIGTELLMGELTDTNTAWLATRLPPLGIALQGAAMIGDNLAMLAEVFTQALQRADLLLTTGGLGPTQDDLTREGIAATVQETPTVQEDMRQAIERYFQRRGQSMPAPNIKQAHLIPSAQFLPNPYGSAPGWWVEWRGKVMVAMPGPPVEMHAMWEEQVEPRLRQIVTGDVTITRNIKTMGLSEAAVDERIAELFGQENPYLGIYSKADGIHLRMIARARDEATARTIMAPIEDVILARLAPYVWGYDDETPERAVGALLQAQGLTLATLESGTGGYLVNSITEAPESAAYFKGGMVASPSALSTAHGVPAAILQQHGTVSQATATGMAQAIRAQLGADFGIGITGVPGPGPLGDKPVGLAYVAIAGERAVYEQEMHVPPRRITLKRRVSNTALIELCKLLRQAVR</sequence>
<gene>
    <name evidence="3" type="ORF">FJZ47_03730</name>
</gene>
<dbReference type="PIRSF" id="PIRSF006728">
    <property type="entry name" value="CinA"/>
    <property type="match status" value="1"/>
</dbReference>
<dbReference type="PANTHER" id="PTHR13939">
    <property type="entry name" value="NICOTINAMIDE-NUCLEOTIDE AMIDOHYDROLASE PNCC"/>
    <property type="match status" value="1"/>
</dbReference>
<protein>
    <recommendedName>
        <fullName evidence="1">CinA-like protein</fullName>
    </recommendedName>
</protein>
<dbReference type="Gene3D" id="3.30.70.2860">
    <property type="match status" value="1"/>
</dbReference>
<organism evidence="3 4">
    <name type="scientific">Tectimicrobiota bacterium</name>
    <dbReference type="NCBI Taxonomy" id="2528274"/>
    <lineage>
        <taxon>Bacteria</taxon>
        <taxon>Pseudomonadati</taxon>
        <taxon>Nitrospinota/Tectimicrobiota group</taxon>
        <taxon>Candidatus Tectimicrobiota</taxon>
    </lineage>
</organism>
<dbReference type="PANTHER" id="PTHR13939:SF0">
    <property type="entry name" value="NMN AMIDOHYDROLASE-LIKE PROTEIN YFAY"/>
    <property type="match status" value="1"/>
</dbReference>
<accession>A0A938B1B5</accession>
<proteinExistence type="inferred from homology"/>
<dbReference type="InterPro" id="IPR036653">
    <property type="entry name" value="CinA-like_C"/>
</dbReference>
<dbReference type="InterPro" id="IPR008135">
    <property type="entry name" value="Competence-induced_CinA"/>
</dbReference>
<dbReference type="Pfam" id="PF18146">
    <property type="entry name" value="CinA_KH"/>
    <property type="match status" value="1"/>
</dbReference>
<dbReference type="SMART" id="SM00852">
    <property type="entry name" value="MoCF_biosynth"/>
    <property type="match status" value="1"/>
</dbReference>
<dbReference type="InterPro" id="IPR001453">
    <property type="entry name" value="MoaB/Mog_dom"/>
</dbReference>
<dbReference type="InterPro" id="IPR008136">
    <property type="entry name" value="CinA_C"/>
</dbReference>
<dbReference type="NCBIfam" id="TIGR00200">
    <property type="entry name" value="cinA_nterm"/>
    <property type="match status" value="1"/>
</dbReference>
<feature type="domain" description="MoaB/Mog" evidence="2">
    <location>
        <begin position="10"/>
        <end position="177"/>
    </location>
</feature>
<evidence type="ECO:0000313" key="4">
    <source>
        <dbReference type="Proteomes" id="UP000712673"/>
    </source>
</evidence>
<name>A0A938B1B5_UNCTE</name>
<dbReference type="InterPro" id="IPR050101">
    <property type="entry name" value="CinA"/>
</dbReference>
<dbReference type="SUPFAM" id="SSF142433">
    <property type="entry name" value="CinA-like"/>
    <property type="match status" value="1"/>
</dbReference>
<evidence type="ECO:0000256" key="1">
    <source>
        <dbReference type="HAMAP-Rule" id="MF_00226"/>
    </source>
</evidence>
<dbReference type="NCBIfam" id="TIGR00199">
    <property type="entry name" value="PncC_domain"/>
    <property type="match status" value="1"/>
</dbReference>